<protein>
    <submittedName>
        <fullName evidence="1">Integrase core domain-containing protein</fullName>
    </submittedName>
</protein>
<accession>A0ACC6MPU8</accession>
<evidence type="ECO:0000313" key="2">
    <source>
        <dbReference type="Proteomes" id="UP001289645"/>
    </source>
</evidence>
<sequence length="132" mass="14777">MLTAIDDHSRFVVAATVLPVPSGPAVCDAFLAAIARWGAPFEMLTDNGKQFTSKFTRPLPVEVLFERICRDNGITTRLTKRHSPTTTGKVERFHKTLRRELLDETGAFESIEAAQAAIDEWVHAYNTVRPHQ</sequence>
<keyword evidence="2" id="KW-1185">Reference proteome</keyword>
<comment type="caution">
    <text evidence="1">The sequence shown here is derived from an EMBL/GenBank/DDBJ whole genome shotgun (WGS) entry which is preliminary data.</text>
</comment>
<proteinExistence type="predicted"/>
<dbReference type="Proteomes" id="UP001289645">
    <property type="component" value="Unassembled WGS sequence"/>
</dbReference>
<dbReference type="EMBL" id="JAOXLN010000050">
    <property type="protein sequence ID" value="MDZ5089041.1"/>
    <property type="molecule type" value="Genomic_DNA"/>
</dbReference>
<organism evidence="1 2">
    <name type="scientific">Mycolicibacterium parafortuitum</name>
    <name type="common">Mycobacterium parafortuitum</name>
    <dbReference type="NCBI Taxonomy" id="39692"/>
    <lineage>
        <taxon>Bacteria</taxon>
        <taxon>Bacillati</taxon>
        <taxon>Actinomycetota</taxon>
        <taxon>Actinomycetes</taxon>
        <taxon>Mycobacteriales</taxon>
        <taxon>Mycobacteriaceae</taxon>
        <taxon>Mycolicibacterium</taxon>
    </lineage>
</organism>
<name>A0ACC6MPU8_MYCPF</name>
<gene>
    <name evidence="1" type="ORF">OHX15_26930</name>
</gene>
<evidence type="ECO:0000313" key="1">
    <source>
        <dbReference type="EMBL" id="MDZ5089041.1"/>
    </source>
</evidence>
<reference evidence="1 2" key="1">
    <citation type="journal article" date="2021" name="Chemosphere">
        <title>Bioballs carrying a syntrophic Rhodococcus and Mycolicibacterium consortium for simultaneous sorption and biodegradation of fuel oil in contaminated freshwater.</title>
        <authorList>
            <person name="Naloka K."/>
            <person name="Polrit D."/>
            <person name="Muangchinda C."/>
            <person name="Thoetkiattikul H."/>
            <person name="Pinyakong O."/>
        </authorList>
    </citation>
    <scope>NUCLEOTIDE SEQUENCE [LARGE SCALE GENOMIC DNA]</scope>
    <source>
        <strain evidence="1 2">J101</strain>
    </source>
</reference>